<dbReference type="InterPro" id="IPR000719">
    <property type="entry name" value="Prot_kinase_dom"/>
</dbReference>
<dbReference type="EMBL" id="GECZ01018833">
    <property type="protein sequence ID" value="JAS50936.1"/>
    <property type="molecule type" value="Transcribed_RNA"/>
</dbReference>
<keyword evidence="3" id="KW-0963">Cytoplasm</keyword>
<organism evidence="14">
    <name type="scientific">Cuerna arida</name>
    <dbReference type="NCBI Taxonomy" id="1464854"/>
    <lineage>
        <taxon>Eukaryota</taxon>
        <taxon>Metazoa</taxon>
        <taxon>Ecdysozoa</taxon>
        <taxon>Arthropoda</taxon>
        <taxon>Hexapoda</taxon>
        <taxon>Insecta</taxon>
        <taxon>Pterygota</taxon>
        <taxon>Neoptera</taxon>
        <taxon>Paraneoptera</taxon>
        <taxon>Hemiptera</taxon>
        <taxon>Auchenorrhyncha</taxon>
        <taxon>Membracoidea</taxon>
        <taxon>Cicadellidae</taxon>
        <taxon>Cicadellinae</taxon>
        <taxon>Proconiini</taxon>
        <taxon>Cuerna</taxon>
    </lineage>
</organism>
<dbReference type="GO" id="GO:0000776">
    <property type="term" value="C:kinetochore"/>
    <property type="evidence" value="ECO:0007669"/>
    <property type="project" value="TreeGrafter"/>
</dbReference>
<reference evidence="14" key="1">
    <citation type="submission" date="2015-11" db="EMBL/GenBank/DDBJ databases">
        <title>De novo transcriptome assembly of four potential Pierce s Disease insect vectors from Arizona vineyards.</title>
        <authorList>
            <person name="Tassone E.E."/>
        </authorList>
    </citation>
    <scope>NUCLEOTIDE SEQUENCE</scope>
</reference>
<evidence type="ECO:0000256" key="4">
    <source>
        <dbReference type="ARBA" id="ARBA00022527"/>
    </source>
</evidence>
<dbReference type="PANTHER" id="PTHR24345">
    <property type="entry name" value="SERINE/THREONINE-PROTEIN KINASE PLK"/>
    <property type="match status" value="1"/>
</dbReference>
<keyword evidence="5" id="KW-0808">Transferase</keyword>
<dbReference type="FunFam" id="3.30.1120.30:FF:000001">
    <property type="entry name" value="Serine/threonine-protein kinase PLK"/>
    <property type="match status" value="1"/>
</dbReference>
<dbReference type="Pfam" id="PF00659">
    <property type="entry name" value="POLO_box"/>
    <property type="match status" value="2"/>
</dbReference>
<dbReference type="InterPro" id="IPR033695">
    <property type="entry name" value="POLO_box_2"/>
</dbReference>
<gene>
    <name evidence="14" type="ORF">g.14899</name>
</gene>
<evidence type="ECO:0000256" key="6">
    <source>
        <dbReference type="ARBA" id="ARBA00022737"/>
    </source>
</evidence>
<evidence type="ECO:0000256" key="1">
    <source>
        <dbReference type="ARBA" id="ARBA00004496"/>
    </source>
</evidence>
<evidence type="ECO:0000256" key="9">
    <source>
        <dbReference type="ARBA" id="ARBA00022840"/>
    </source>
</evidence>
<dbReference type="AlphaFoldDB" id="A0A1B6FL54"/>
<dbReference type="GO" id="GO:0005813">
    <property type="term" value="C:centrosome"/>
    <property type="evidence" value="ECO:0007669"/>
    <property type="project" value="TreeGrafter"/>
</dbReference>
<proteinExistence type="predicted"/>
<dbReference type="CDD" id="cd13117">
    <property type="entry name" value="POLO_box_2"/>
    <property type="match status" value="1"/>
</dbReference>
<dbReference type="InterPro" id="IPR033701">
    <property type="entry name" value="POLO_box_1"/>
</dbReference>
<evidence type="ECO:0000256" key="10">
    <source>
        <dbReference type="ARBA" id="ARBA00047802"/>
    </source>
</evidence>
<dbReference type="GO" id="GO:0000922">
    <property type="term" value="C:spindle pole"/>
    <property type="evidence" value="ECO:0007669"/>
    <property type="project" value="TreeGrafter"/>
</dbReference>
<dbReference type="GO" id="GO:0005634">
    <property type="term" value="C:nucleus"/>
    <property type="evidence" value="ECO:0007669"/>
    <property type="project" value="TreeGrafter"/>
</dbReference>
<dbReference type="InterPro" id="IPR036947">
    <property type="entry name" value="POLO_box_dom_sf"/>
</dbReference>
<keyword evidence="7" id="KW-0547">Nucleotide-binding</keyword>
<dbReference type="Pfam" id="PF00069">
    <property type="entry name" value="Pkinase"/>
    <property type="match status" value="1"/>
</dbReference>
<dbReference type="GO" id="GO:0007052">
    <property type="term" value="P:mitotic spindle organization"/>
    <property type="evidence" value="ECO:0007669"/>
    <property type="project" value="TreeGrafter"/>
</dbReference>
<name>A0A1B6FL54_9HEMI</name>
<dbReference type="FunFam" id="1.10.510.10:FF:000311">
    <property type="entry name" value="Serine/threonine-protein kinase PLK"/>
    <property type="match status" value="1"/>
</dbReference>
<dbReference type="Gene3D" id="3.30.1120.30">
    <property type="entry name" value="POLO box domain"/>
    <property type="match status" value="2"/>
</dbReference>
<dbReference type="FunFam" id="3.30.200.20:FF:000284">
    <property type="entry name" value="Serine/threonine-protein kinase PLK"/>
    <property type="match status" value="1"/>
</dbReference>
<evidence type="ECO:0000259" key="12">
    <source>
        <dbReference type="PROSITE" id="PS50011"/>
    </source>
</evidence>
<comment type="subcellular location">
    <subcellularLocation>
        <location evidence="1">Cytoplasm</location>
    </subcellularLocation>
</comment>
<dbReference type="Gene3D" id="1.10.510.10">
    <property type="entry name" value="Transferase(Phosphotransferase) domain 1"/>
    <property type="match status" value="1"/>
</dbReference>
<dbReference type="PROSITE" id="PS50011">
    <property type="entry name" value="PROTEIN_KINASE_DOM"/>
    <property type="match status" value="1"/>
</dbReference>
<evidence type="ECO:0000256" key="2">
    <source>
        <dbReference type="ARBA" id="ARBA00012424"/>
    </source>
</evidence>
<dbReference type="CDD" id="cd14099">
    <property type="entry name" value="STKc_PLK"/>
    <property type="match status" value="1"/>
</dbReference>
<dbReference type="EC" id="2.7.11.21" evidence="2"/>
<evidence type="ECO:0000256" key="3">
    <source>
        <dbReference type="ARBA" id="ARBA00022490"/>
    </source>
</evidence>
<feature type="domain" description="POLO box" evidence="13">
    <location>
        <begin position="413"/>
        <end position="491"/>
    </location>
</feature>
<keyword evidence="4" id="KW-0723">Serine/threonine-protein kinase</keyword>
<feature type="domain" description="POLO box" evidence="13">
    <location>
        <begin position="513"/>
        <end position="598"/>
    </location>
</feature>
<keyword evidence="8" id="KW-0418">Kinase</keyword>
<dbReference type="SMART" id="SM00220">
    <property type="entry name" value="S_TKc"/>
    <property type="match status" value="1"/>
</dbReference>
<comment type="catalytic activity">
    <reaction evidence="11">
        <text>L-seryl-[protein] + ATP = O-phospho-L-seryl-[protein] + ADP + H(+)</text>
        <dbReference type="Rhea" id="RHEA:17989"/>
        <dbReference type="Rhea" id="RHEA-COMP:9863"/>
        <dbReference type="Rhea" id="RHEA-COMP:11604"/>
        <dbReference type="ChEBI" id="CHEBI:15378"/>
        <dbReference type="ChEBI" id="CHEBI:29999"/>
        <dbReference type="ChEBI" id="CHEBI:30616"/>
        <dbReference type="ChEBI" id="CHEBI:83421"/>
        <dbReference type="ChEBI" id="CHEBI:456216"/>
        <dbReference type="EC" id="2.7.11.21"/>
    </reaction>
</comment>
<keyword evidence="9" id="KW-0067">ATP-binding</keyword>
<accession>A0A1B6FL54</accession>
<evidence type="ECO:0000256" key="11">
    <source>
        <dbReference type="ARBA" id="ARBA00048347"/>
    </source>
</evidence>
<dbReference type="GO" id="GO:0004674">
    <property type="term" value="F:protein serine/threonine kinase activity"/>
    <property type="evidence" value="ECO:0007669"/>
    <property type="project" value="UniProtKB-KW"/>
</dbReference>
<dbReference type="InterPro" id="IPR011009">
    <property type="entry name" value="Kinase-like_dom_sf"/>
</dbReference>
<dbReference type="SUPFAM" id="SSF56112">
    <property type="entry name" value="Protein kinase-like (PK-like)"/>
    <property type="match status" value="1"/>
</dbReference>
<dbReference type="InterPro" id="IPR008271">
    <property type="entry name" value="Ser/Thr_kinase_AS"/>
</dbReference>
<protein>
    <recommendedName>
        <fullName evidence="2">polo kinase</fullName>
        <ecNumber evidence="2">2.7.11.21</ecNumber>
    </recommendedName>
</protein>
<dbReference type="Gene3D" id="3.30.200.20">
    <property type="entry name" value="Phosphorylase Kinase, domain 1"/>
    <property type="match status" value="1"/>
</dbReference>
<keyword evidence="6" id="KW-0677">Repeat</keyword>
<dbReference type="PROSITE" id="PS50078">
    <property type="entry name" value="POLO_BOX"/>
    <property type="match status" value="2"/>
</dbReference>
<evidence type="ECO:0000256" key="8">
    <source>
        <dbReference type="ARBA" id="ARBA00022777"/>
    </source>
</evidence>
<dbReference type="InterPro" id="IPR000959">
    <property type="entry name" value="POLO_box_dom"/>
</dbReference>
<dbReference type="PANTHER" id="PTHR24345:SF93">
    <property type="entry name" value="SERINE_THREONINE-PROTEIN KINASE PLK1"/>
    <property type="match status" value="1"/>
</dbReference>
<evidence type="ECO:0000256" key="5">
    <source>
        <dbReference type="ARBA" id="ARBA00022679"/>
    </source>
</evidence>
<evidence type="ECO:0000259" key="13">
    <source>
        <dbReference type="PROSITE" id="PS50078"/>
    </source>
</evidence>
<evidence type="ECO:0000313" key="14">
    <source>
        <dbReference type="EMBL" id="JAS50936.1"/>
    </source>
</evidence>
<dbReference type="GO" id="GO:0005737">
    <property type="term" value="C:cytoplasm"/>
    <property type="evidence" value="ECO:0007669"/>
    <property type="project" value="UniProtKB-SubCell"/>
</dbReference>
<dbReference type="GO" id="GO:0005524">
    <property type="term" value="F:ATP binding"/>
    <property type="evidence" value="ECO:0007669"/>
    <property type="project" value="UniProtKB-KW"/>
</dbReference>
<feature type="domain" description="Protein kinase" evidence="12">
    <location>
        <begin position="23"/>
        <end position="276"/>
    </location>
</feature>
<dbReference type="PROSITE" id="PS00108">
    <property type="entry name" value="PROTEIN_KINASE_ST"/>
    <property type="match status" value="1"/>
</dbReference>
<dbReference type="CDD" id="cd13118">
    <property type="entry name" value="POLO_box_1"/>
    <property type="match status" value="1"/>
</dbReference>
<dbReference type="SUPFAM" id="SSF82615">
    <property type="entry name" value="Polo-box domain"/>
    <property type="match status" value="2"/>
</dbReference>
<sequence>MSSNPEEVPIPDVIIDHVSGKKYIKGRFFGKGGFAKCYEITDESNSRVYAGKIVSKKMLAKNNQKEKMVQEIQIHKSLSHKNVVGFHSFFDDDNFVYIVLELCRKRSMMELHRRRKTLTEPEVRYFMKQILEGVLYLHERGIIHRDLKLGNLFINDDVEVKIGDFGLAAKIEYSGQRKKTLCGTPNYIAPEILNKKGHSFEVDVWSIGCIMFTLLVGKPPFETSTLKETYSRIKRCEYRLPSAINKRPAGLLINRMLQAEPEKRPTVRQILQSEFMSEGFLPSQLPVSCLTMAPRNDTLYRTDSQRKPLKDVLDNNEHSPVPKVAVPVKPASNLVPSYGGLVGKIRPSRPSVQAAGSVHVMANETTNECNRLLRSLATQLQKLLSNYRTSNVNCVPISNLEELTDPAAQPFVWISKWVDYSDKYGFGYQLCDDSVGVMFNDQTRILLLPNQTDVHYIERTGEESYYTMGTTPAEIDKKMKLLSYFRRYMSDHLIKAGAAHARQECDRLTRVPYMHIWKRSNNAVTMQLTNGTIQVNFSRDHTKVVVCPLMSAVTYIDDKKNFRTFRLSTLESYISLPQFARLADGLNYVYKKIPDLMST</sequence>
<comment type="catalytic activity">
    <reaction evidence="10">
        <text>L-threonyl-[protein] + ATP = O-phospho-L-threonyl-[protein] + ADP + H(+)</text>
        <dbReference type="Rhea" id="RHEA:46608"/>
        <dbReference type="Rhea" id="RHEA-COMP:11060"/>
        <dbReference type="Rhea" id="RHEA-COMP:11605"/>
        <dbReference type="ChEBI" id="CHEBI:15378"/>
        <dbReference type="ChEBI" id="CHEBI:30013"/>
        <dbReference type="ChEBI" id="CHEBI:30616"/>
        <dbReference type="ChEBI" id="CHEBI:61977"/>
        <dbReference type="ChEBI" id="CHEBI:456216"/>
        <dbReference type="EC" id="2.7.11.21"/>
    </reaction>
</comment>
<evidence type="ECO:0000256" key="7">
    <source>
        <dbReference type="ARBA" id="ARBA00022741"/>
    </source>
</evidence>